<dbReference type="GO" id="GO:0016020">
    <property type="term" value="C:membrane"/>
    <property type="evidence" value="ECO:0007669"/>
    <property type="project" value="UniProtKB-SubCell"/>
</dbReference>
<evidence type="ECO:0000256" key="5">
    <source>
        <dbReference type="ARBA" id="ARBA00038359"/>
    </source>
</evidence>
<evidence type="ECO:0000256" key="3">
    <source>
        <dbReference type="ARBA" id="ARBA00022989"/>
    </source>
</evidence>
<comment type="subcellular location">
    <subcellularLocation>
        <location evidence="1">Membrane</location>
        <topology evidence="1">Multi-pass membrane protein</topology>
    </subcellularLocation>
</comment>
<comment type="similarity">
    <text evidence="5">Belongs to the SAT4 family.</text>
</comment>
<dbReference type="InterPro" id="IPR052337">
    <property type="entry name" value="SAT4-like"/>
</dbReference>
<comment type="caution">
    <text evidence="8">The sequence shown here is derived from an EMBL/GenBank/DDBJ whole genome shotgun (WGS) entry which is preliminary data.</text>
</comment>
<evidence type="ECO:0000259" key="7">
    <source>
        <dbReference type="Pfam" id="PF20684"/>
    </source>
</evidence>
<keyword evidence="3 6" id="KW-1133">Transmembrane helix</keyword>
<dbReference type="AlphaFoldDB" id="A0A7C8IK10"/>
<evidence type="ECO:0000313" key="9">
    <source>
        <dbReference type="Proteomes" id="UP000481858"/>
    </source>
</evidence>
<dbReference type="OrthoDB" id="5393606at2759"/>
<dbReference type="PANTHER" id="PTHR33048:SF157">
    <property type="entry name" value="INTEGRAL MEMBRANE PROTEIN"/>
    <property type="match status" value="1"/>
</dbReference>
<dbReference type="InterPro" id="IPR049326">
    <property type="entry name" value="Rhodopsin_dom_fungi"/>
</dbReference>
<evidence type="ECO:0000256" key="6">
    <source>
        <dbReference type="SAM" id="Phobius"/>
    </source>
</evidence>
<dbReference type="EMBL" id="WUBL01000198">
    <property type="protein sequence ID" value="KAF2963518.1"/>
    <property type="molecule type" value="Genomic_DNA"/>
</dbReference>
<name>A0A7C8IK10_9PEZI</name>
<evidence type="ECO:0000256" key="2">
    <source>
        <dbReference type="ARBA" id="ARBA00022692"/>
    </source>
</evidence>
<feature type="transmembrane region" description="Helical" evidence="6">
    <location>
        <begin position="12"/>
        <end position="34"/>
    </location>
</feature>
<evidence type="ECO:0000256" key="1">
    <source>
        <dbReference type="ARBA" id="ARBA00004141"/>
    </source>
</evidence>
<keyword evidence="4 6" id="KW-0472">Membrane</keyword>
<feature type="domain" description="Rhodopsin" evidence="7">
    <location>
        <begin position="30"/>
        <end position="279"/>
    </location>
</feature>
<feature type="transmembrane region" description="Helical" evidence="6">
    <location>
        <begin position="178"/>
        <end position="202"/>
    </location>
</feature>
<dbReference type="InParanoid" id="A0A7C8IK10"/>
<keyword evidence="9" id="KW-1185">Reference proteome</keyword>
<gene>
    <name evidence="8" type="ORF">GQX73_g10049</name>
</gene>
<dbReference type="PANTHER" id="PTHR33048">
    <property type="entry name" value="PTH11-LIKE INTEGRAL MEMBRANE PROTEIN (AFU_ORTHOLOGUE AFUA_5G11245)"/>
    <property type="match status" value="1"/>
</dbReference>
<feature type="transmembrane region" description="Helical" evidence="6">
    <location>
        <begin position="214"/>
        <end position="236"/>
    </location>
</feature>
<proteinExistence type="inferred from homology"/>
<feature type="transmembrane region" description="Helical" evidence="6">
    <location>
        <begin position="46"/>
        <end position="68"/>
    </location>
</feature>
<feature type="transmembrane region" description="Helical" evidence="6">
    <location>
        <begin position="130"/>
        <end position="152"/>
    </location>
</feature>
<dbReference type="Proteomes" id="UP000481858">
    <property type="component" value="Unassembled WGS sequence"/>
</dbReference>
<evidence type="ECO:0000256" key="4">
    <source>
        <dbReference type="ARBA" id="ARBA00023136"/>
    </source>
</evidence>
<reference evidence="8 9" key="1">
    <citation type="submission" date="2019-12" db="EMBL/GenBank/DDBJ databases">
        <title>Draft genome sequence of the ascomycete Xylaria multiplex DSM 110363.</title>
        <authorList>
            <person name="Buettner E."/>
            <person name="Kellner H."/>
        </authorList>
    </citation>
    <scope>NUCLEOTIDE SEQUENCE [LARGE SCALE GENOMIC DNA]</scope>
    <source>
        <strain evidence="8 9">DSM 110363</strain>
    </source>
</reference>
<evidence type="ECO:0000313" key="8">
    <source>
        <dbReference type="EMBL" id="KAF2963518.1"/>
    </source>
</evidence>
<protein>
    <recommendedName>
        <fullName evidence="7">Rhodopsin domain-containing protein</fullName>
    </recommendedName>
</protein>
<keyword evidence="2 6" id="KW-0812">Transmembrane</keyword>
<dbReference type="Pfam" id="PF20684">
    <property type="entry name" value="Fung_rhodopsin"/>
    <property type="match status" value="1"/>
</dbReference>
<organism evidence="8 9">
    <name type="scientific">Xylaria multiplex</name>
    <dbReference type="NCBI Taxonomy" id="323545"/>
    <lineage>
        <taxon>Eukaryota</taxon>
        <taxon>Fungi</taxon>
        <taxon>Dikarya</taxon>
        <taxon>Ascomycota</taxon>
        <taxon>Pezizomycotina</taxon>
        <taxon>Sordariomycetes</taxon>
        <taxon>Xylariomycetidae</taxon>
        <taxon>Xylariales</taxon>
        <taxon>Xylariaceae</taxon>
        <taxon>Xylaria</taxon>
    </lineage>
</organism>
<accession>A0A7C8IK10</accession>
<sequence>MPVVQQANDRNGILVMTVLFTIIIIAVVVLRFYARHITRAGYGADDWTALAALLFTLGLNGIFLGATIEGAITGHSPVVDGWPVTIPLEITAQKYKYAFQTTEKWVFGLIKISILLLWKRLFGSSKRFRVLCWVMIGITIAWTLAFFFTTVFQCGTRWSMNWAPIGIFLTQCIESLDVLTVFAATDIISDLIIICMPVPLIWRLHLPTKKKVALNSVFLVGFFTIGAGIARTYMYLVTSYDKESNPDFIADFTLCILWSEIEANVAMMVCCLPTLSPVVGKFASSLRTTPLGRWFPLTPTEKHSHEMSEDLELSVASKLRRKQPSRLSSDKQMLWEEGQGTITTAGYSNTNELPRNNRTILARTDISTTFEARDSDSL</sequence>